<comment type="catalytic activity">
    <reaction evidence="15 18">
        <text>alpha-D-glucosamine 1-phosphate + acetyl-CoA = N-acetyl-alpha-D-glucosamine 1-phosphate + CoA + H(+)</text>
        <dbReference type="Rhea" id="RHEA:13725"/>
        <dbReference type="ChEBI" id="CHEBI:15378"/>
        <dbReference type="ChEBI" id="CHEBI:57287"/>
        <dbReference type="ChEBI" id="CHEBI:57288"/>
        <dbReference type="ChEBI" id="CHEBI:57776"/>
        <dbReference type="ChEBI" id="CHEBI:58516"/>
        <dbReference type="EC" id="2.3.1.157"/>
    </reaction>
</comment>
<comment type="similarity">
    <text evidence="2 18">In the C-terminal section; belongs to the transferase hexapeptide repeat family.</text>
</comment>
<evidence type="ECO:0000256" key="15">
    <source>
        <dbReference type="ARBA" id="ARBA00048247"/>
    </source>
</evidence>
<keyword evidence="7 18" id="KW-0479">Metal-binding</keyword>
<dbReference type="SUPFAM" id="SSF51161">
    <property type="entry name" value="Trimeric LpxA-like enzymes"/>
    <property type="match status" value="1"/>
</dbReference>
<evidence type="ECO:0000256" key="3">
    <source>
        <dbReference type="ARBA" id="ARBA00007947"/>
    </source>
</evidence>
<dbReference type="InterPro" id="IPR038009">
    <property type="entry name" value="GlmU_C_LbH"/>
</dbReference>
<evidence type="ECO:0000256" key="8">
    <source>
        <dbReference type="ARBA" id="ARBA00022737"/>
    </source>
</evidence>
<dbReference type="eggNOG" id="COG1207">
    <property type="taxonomic scope" value="Bacteria"/>
</dbReference>
<dbReference type="InterPro" id="IPR018357">
    <property type="entry name" value="Hexapep_transf_CS"/>
</dbReference>
<evidence type="ECO:0000256" key="17">
    <source>
        <dbReference type="ARBA" id="ARBA00049628"/>
    </source>
</evidence>
<reference evidence="20 21" key="1">
    <citation type="journal article" date="2013" name="Genome Announc.">
        <title>Draft Genome Sequence of an Alphaproteobacterium, Caenispirillum salinarum AK4(T), Isolated from a Solar Saltern.</title>
        <authorList>
            <person name="Khatri I."/>
            <person name="Singh A."/>
            <person name="Korpole S."/>
            <person name="Pinnaka A.K."/>
            <person name="Subramanian S."/>
        </authorList>
    </citation>
    <scope>NUCLEOTIDE SEQUENCE [LARGE SCALE GENOMIC DNA]</scope>
    <source>
        <strain evidence="20 21">AK4</strain>
    </source>
</reference>
<dbReference type="Proteomes" id="UP000009881">
    <property type="component" value="Unassembled WGS sequence"/>
</dbReference>
<name>K9HRF5_9PROT</name>
<dbReference type="PANTHER" id="PTHR43584">
    <property type="entry name" value="NUCLEOTIDYL TRANSFERASE"/>
    <property type="match status" value="1"/>
</dbReference>
<dbReference type="GO" id="GO:0008360">
    <property type="term" value="P:regulation of cell shape"/>
    <property type="evidence" value="ECO:0007669"/>
    <property type="project" value="UniProtKB-KW"/>
</dbReference>
<evidence type="ECO:0000256" key="5">
    <source>
        <dbReference type="ARBA" id="ARBA00022679"/>
    </source>
</evidence>
<evidence type="ECO:0000256" key="2">
    <source>
        <dbReference type="ARBA" id="ARBA00007707"/>
    </source>
</evidence>
<dbReference type="Gene3D" id="3.90.550.10">
    <property type="entry name" value="Spore Coat Polysaccharide Biosynthesis Protein SpsA, Chain A"/>
    <property type="match status" value="1"/>
</dbReference>
<evidence type="ECO:0000256" key="10">
    <source>
        <dbReference type="ARBA" id="ARBA00022960"/>
    </source>
</evidence>
<keyword evidence="5 18" id="KW-0808">Transferase</keyword>
<dbReference type="RefSeq" id="WP_009538700.1">
    <property type="nucleotide sequence ID" value="NZ_ANHY01000002.1"/>
</dbReference>
<feature type="region of interest" description="Linker" evidence="18">
    <location>
        <begin position="231"/>
        <end position="251"/>
    </location>
</feature>
<feature type="binding site" evidence="18">
    <location>
        <position position="104"/>
    </location>
    <ligand>
        <name>Mg(2+)</name>
        <dbReference type="ChEBI" id="CHEBI:18420"/>
    </ligand>
</feature>
<feature type="binding site" evidence="18">
    <location>
        <position position="407"/>
    </location>
    <ligand>
        <name>acetyl-CoA</name>
        <dbReference type="ChEBI" id="CHEBI:57288"/>
    </ligand>
</feature>
<dbReference type="PANTHER" id="PTHR43584:SF3">
    <property type="entry name" value="BIFUNCTIONAL PROTEIN GLMU"/>
    <property type="match status" value="1"/>
</dbReference>
<dbReference type="SUPFAM" id="SSF53448">
    <property type="entry name" value="Nucleotide-diphospho-sugar transferases"/>
    <property type="match status" value="1"/>
</dbReference>
<keyword evidence="14 18" id="KW-0961">Cell wall biogenesis/degradation</keyword>
<evidence type="ECO:0000313" key="21">
    <source>
        <dbReference type="Proteomes" id="UP000009881"/>
    </source>
</evidence>
<dbReference type="InterPro" id="IPR001451">
    <property type="entry name" value="Hexapep"/>
</dbReference>
<evidence type="ECO:0000256" key="13">
    <source>
        <dbReference type="ARBA" id="ARBA00023315"/>
    </source>
</evidence>
<feature type="binding site" evidence="18">
    <location>
        <position position="317"/>
    </location>
    <ligand>
        <name>UDP-N-acetyl-alpha-D-glucosamine</name>
        <dbReference type="ChEBI" id="CHEBI:57705"/>
    </ligand>
</feature>
<comment type="pathway">
    <text evidence="18">Bacterial outer membrane biogenesis; LPS lipid A biosynthesis.</text>
</comment>
<dbReference type="EC" id="2.7.7.23" evidence="18"/>
<dbReference type="InterPro" id="IPR025877">
    <property type="entry name" value="MobA-like_NTP_Trfase"/>
</dbReference>
<evidence type="ECO:0000256" key="6">
    <source>
        <dbReference type="ARBA" id="ARBA00022695"/>
    </source>
</evidence>
<keyword evidence="8 18" id="KW-0677">Repeat</keyword>
<organism evidence="20 21">
    <name type="scientific">Caenispirillum salinarum AK4</name>
    <dbReference type="NCBI Taxonomy" id="1238182"/>
    <lineage>
        <taxon>Bacteria</taxon>
        <taxon>Pseudomonadati</taxon>
        <taxon>Pseudomonadota</taxon>
        <taxon>Alphaproteobacteria</taxon>
        <taxon>Rhodospirillales</taxon>
        <taxon>Novispirillaceae</taxon>
        <taxon>Caenispirillum</taxon>
    </lineage>
</organism>
<dbReference type="GO" id="GO:0006048">
    <property type="term" value="P:UDP-N-acetylglucosamine biosynthetic process"/>
    <property type="evidence" value="ECO:0007669"/>
    <property type="project" value="UniProtKB-UniPathway"/>
</dbReference>
<keyword evidence="21" id="KW-1185">Reference proteome</keyword>
<comment type="similarity">
    <text evidence="3 18">In the N-terminal section; belongs to the N-acetylglucosamine-1-phosphate uridyltransferase family.</text>
</comment>
<comment type="cofactor">
    <cofactor evidence="18">
        <name>Mg(2+)</name>
        <dbReference type="ChEBI" id="CHEBI:18420"/>
    </cofactor>
    <text evidence="18">Binds 1 Mg(2+) ion per subunit.</text>
</comment>
<dbReference type="InterPro" id="IPR050065">
    <property type="entry name" value="GlmU-like"/>
</dbReference>
<protein>
    <recommendedName>
        <fullName evidence="18">Bifunctional protein GlmU</fullName>
    </recommendedName>
    <domain>
        <recommendedName>
            <fullName evidence="18">UDP-N-acetylglucosamine pyrophosphorylase</fullName>
            <ecNumber evidence="18">2.7.7.23</ecNumber>
        </recommendedName>
        <alternativeName>
            <fullName evidence="18">N-acetylglucosamine-1-phosphate uridyltransferase</fullName>
        </alternativeName>
    </domain>
    <domain>
        <recommendedName>
            <fullName evidence="18">Glucosamine-1-phosphate N-acetyltransferase</fullName>
            <ecNumber evidence="18">2.3.1.157</ecNumber>
        </recommendedName>
    </domain>
</protein>
<dbReference type="GO" id="GO:0019134">
    <property type="term" value="F:glucosamine-1-phosphate N-acetyltransferase activity"/>
    <property type="evidence" value="ECO:0007669"/>
    <property type="project" value="UniProtKB-UniRule"/>
</dbReference>
<dbReference type="InterPro" id="IPR011004">
    <property type="entry name" value="Trimer_LpxA-like_sf"/>
</dbReference>
<dbReference type="InterPro" id="IPR029044">
    <property type="entry name" value="Nucleotide-diphossugar_trans"/>
</dbReference>
<feature type="binding site" evidence="18">
    <location>
        <position position="74"/>
    </location>
    <ligand>
        <name>UDP-N-acetyl-alpha-D-glucosamine</name>
        <dbReference type="ChEBI" id="CHEBI:57705"/>
    </ligand>
</feature>
<feature type="binding site" evidence="18">
    <location>
        <position position="228"/>
    </location>
    <ligand>
        <name>UDP-N-acetyl-alpha-D-glucosamine</name>
        <dbReference type="ChEBI" id="CHEBI:57705"/>
    </ligand>
</feature>
<dbReference type="UniPathway" id="UPA00113">
    <property type="reaction ID" value="UER00532"/>
</dbReference>
<feature type="binding site" evidence="18">
    <location>
        <begin position="102"/>
        <end position="104"/>
    </location>
    <ligand>
        <name>UDP-N-acetyl-alpha-D-glucosamine</name>
        <dbReference type="ChEBI" id="CHEBI:57705"/>
    </ligand>
</feature>
<accession>K9HRF5</accession>
<feature type="binding site" evidence="18">
    <location>
        <position position="142"/>
    </location>
    <ligand>
        <name>UDP-N-acetyl-alpha-D-glucosamine</name>
        <dbReference type="ChEBI" id="CHEBI:57705"/>
    </ligand>
</feature>
<dbReference type="OrthoDB" id="9775031at2"/>
<feature type="domain" description="MobA-like NTP transferase" evidence="19">
    <location>
        <begin position="8"/>
        <end position="130"/>
    </location>
</feature>
<dbReference type="STRING" id="1238182.C882_1711"/>
<comment type="function">
    <text evidence="17 18">Catalyzes the last two sequential reactions in the de novo biosynthetic pathway for UDP-N-acetylglucosamine (UDP-GlcNAc). The C-terminal domain catalyzes the transfer of acetyl group from acetyl coenzyme A to glucosamine-1-phosphate (GlcN-1-P) to produce N-acetylglucosamine-1-phosphate (GlcNAc-1-P), which is converted into UDP-GlcNAc by the transfer of uridine 5-monophosphate (from uridine 5-triphosphate), a reaction catalyzed by the N-terminal domain.</text>
</comment>
<dbReference type="InterPro" id="IPR005882">
    <property type="entry name" value="Bifunctional_GlmU"/>
</dbReference>
<evidence type="ECO:0000259" key="19">
    <source>
        <dbReference type="Pfam" id="PF12804"/>
    </source>
</evidence>
<comment type="pathway">
    <text evidence="18">Nucleotide-sugar biosynthesis; UDP-N-acetyl-alpha-D-glucosamine biosynthesis; UDP-N-acetyl-alpha-D-glucosamine from N-acetyl-alpha-D-glucosamine 1-phosphate: step 1/1.</text>
</comment>
<dbReference type="GO" id="GO:0016020">
    <property type="term" value="C:membrane"/>
    <property type="evidence" value="ECO:0007669"/>
    <property type="project" value="GOC"/>
</dbReference>
<feature type="region of interest" description="Pyrophosphorylase" evidence="18">
    <location>
        <begin position="1"/>
        <end position="230"/>
    </location>
</feature>
<feature type="binding site" evidence="18">
    <location>
        <begin position="11"/>
        <end position="14"/>
    </location>
    <ligand>
        <name>UDP-N-acetyl-alpha-D-glucosamine</name>
        <dbReference type="ChEBI" id="CHEBI:57705"/>
    </ligand>
</feature>
<dbReference type="HAMAP" id="MF_01631">
    <property type="entry name" value="GlmU"/>
    <property type="match status" value="1"/>
</dbReference>
<dbReference type="GO" id="GO:0000902">
    <property type="term" value="P:cell morphogenesis"/>
    <property type="evidence" value="ECO:0007669"/>
    <property type="project" value="UniProtKB-UniRule"/>
</dbReference>
<evidence type="ECO:0000256" key="9">
    <source>
        <dbReference type="ARBA" id="ARBA00022842"/>
    </source>
</evidence>
<dbReference type="CDD" id="cd03353">
    <property type="entry name" value="LbH_GlmU_C"/>
    <property type="match status" value="1"/>
</dbReference>
<comment type="pathway">
    <text evidence="18">Nucleotide-sugar biosynthesis; UDP-N-acetyl-alpha-D-glucosamine biosynthesis; N-acetyl-alpha-D-glucosamine 1-phosphate from alpha-D-glucosamine 6-phosphate (route II): step 2/2.</text>
</comment>
<evidence type="ECO:0000256" key="11">
    <source>
        <dbReference type="ARBA" id="ARBA00022984"/>
    </source>
</evidence>
<sequence>MSKTKTAAVVLAAGMGTRMKSALPKVMHPLTGRPMVNHLLSTVEALGVDEAVVVVGPGMEAVGRTVAPHPTVEQADRLGTAHAVMQARGALEGFDGDVLVLYGDTPLITPETLSKMLEARRGPARPAVVVLGFRPDDPGSYGRLMMDGDSLESIVEAKDATAEQLAVSLCNSGVMCVDGARLFDLLDRVGNDNAKGEYYLTDIVALARADGLACAVVEGAEEELLGVNSRAELAVAEAVAQARLRTAAMDNGATLIAPETVFLSHDTVIGRDVVIQPHVTFGPGVTVGDHVEIKGFCHFEQCTIADGATVGPYARLRPGADVGEGAHIGNFVEIKKAVVEPGAKVNHLTYIGDARVGAKANIGAGTITCNYDGFMKYNTDIGAGAFIGSNSALVAPVKIGDGAIVAAGSVVTRDVEPDALAVARGRQEARPGWAGRFRQRMAALKAGKSNDKKGA</sequence>
<keyword evidence="10 18" id="KW-0133">Cell shape</keyword>
<comment type="caution">
    <text evidence="20">The sequence shown here is derived from an EMBL/GenBank/DDBJ whole genome shotgun (WGS) entry which is preliminary data.</text>
</comment>
<feature type="binding site" evidence="18">
    <location>
        <position position="335"/>
    </location>
    <ligand>
        <name>UDP-N-acetyl-alpha-D-glucosamine</name>
        <dbReference type="ChEBI" id="CHEBI:57705"/>
    </ligand>
</feature>
<feature type="binding site" evidence="18">
    <location>
        <begin position="370"/>
        <end position="371"/>
    </location>
    <ligand>
        <name>acetyl-CoA</name>
        <dbReference type="ChEBI" id="CHEBI:57288"/>
    </ligand>
</feature>
<feature type="binding site" evidence="18">
    <location>
        <position position="228"/>
    </location>
    <ligand>
        <name>Mg(2+)</name>
        <dbReference type="ChEBI" id="CHEBI:18420"/>
    </ligand>
</feature>
<feature type="binding site" evidence="18">
    <location>
        <position position="389"/>
    </location>
    <ligand>
        <name>acetyl-CoA</name>
        <dbReference type="ChEBI" id="CHEBI:57288"/>
    </ligand>
</feature>
<keyword evidence="11 18" id="KW-0573">Peptidoglycan synthesis</keyword>
<dbReference type="CDD" id="cd02540">
    <property type="entry name" value="GT2_GlmU_N_bac"/>
    <property type="match status" value="1"/>
</dbReference>
<dbReference type="GO" id="GO:0003977">
    <property type="term" value="F:UDP-N-acetylglucosamine diphosphorylase activity"/>
    <property type="evidence" value="ECO:0007669"/>
    <property type="project" value="UniProtKB-UniRule"/>
</dbReference>
<dbReference type="GO" id="GO:0009245">
    <property type="term" value="P:lipid A biosynthetic process"/>
    <property type="evidence" value="ECO:0007669"/>
    <property type="project" value="UniProtKB-UniRule"/>
</dbReference>
<dbReference type="GO" id="GO:0000287">
    <property type="term" value="F:magnesium ion binding"/>
    <property type="evidence" value="ECO:0007669"/>
    <property type="project" value="UniProtKB-UniRule"/>
</dbReference>
<dbReference type="UniPathway" id="UPA00973"/>
<feature type="binding site" evidence="18">
    <location>
        <position position="171"/>
    </location>
    <ligand>
        <name>UDP-N-acetyl-alpha-D-glucosamine</name>
        <dbReference type="ChEBI" id="CHEBI:57705"/>
    </ligand>
</feature>
<evidence type="ECO:0000256" key="12">
    <source>
        <dbReference type="ARBA" id="ARBA00023268"/>
    </source>
</evidence>
<dbReference type="PATRIC" id="fig|1238182.3.peg.249"/>
<dbReference type="GO" id="GO:0005737">
    <property type="term" value="C:cytoplasm"/>
    <property type="evidence" value="ECO:0007669"/>
    <property type="project" value="UniProtKB-SubCell"/>
</dbReference>
<evidence type="ECO:0000256" key="18">
    <source>
        <dbReference type="HAMAP-Rule" id="MF_01631"/>
    </source>
</evidence>
<dbReference type="EC" id="2.3.1.157" evidence="18"/>
<feature type="binding site" evidence="18">
    <location>
        <position position="364"/>
    </location>
    <ligand>
        <name>acetyl-CoA</name>
        <dbReference type="ChEBI" id="CHEBI:57288"/>
    </ligand>
</feature>
<dbReference type="AlphaFoldDB" id="K9HRF5"/>
<feature type="active site" description="Proton acceptor" evidence="18">
    <location>
        <position position="347"/>
    </location>
</feature>
<dbReference type="Pfam" id="PF00132">
    <property type="entry name" value="Hexapep"/>
    <property type="match status" value="3"/>
</dbReference>
<gene>
    <name evidence="18" type="primary">glmU</name>
    <name evidence="20" type="ORF">C882_1711</name>
</gene>
<dbReference type="NCBIfam" id="NF010933">
    <property type="entry name" value="PRK14353.1"/>
    <property type="match status" value="1"/>
</dbReference>
<evidence type="ECO:0000313" key="20">
    <source>
        <dbReference type="EMBL" id="EKV32873.1"/>
    </source>
</evidence>
<evidence type="ECO:0000256" key="16">
    <source>
        <dbReference type="ARBA" id="ARBA00048493"/>
    </source>
</evidence>
<dbReference type="GO" id="GO:0071555">
    <property type="term" value="P:cell wall organization"/>
    <property type="evidence" value="ECO:0007669"/>
    <property type="project" value="UniProtKB-KW"/>
</dbReference>
<comment type="subunit">
    <text evidence="18">Homotrimer.</text>
</comment>
<evidence type="ECO:0000256" key="1">
    <source>
        <dbReference type="ARBA" id="ARBA00004496"/>
    </source>
</evidence>
<dbReference type="PROSITE" id="PS00101">
    <property type="entry name" value="HEXAPEP_TRANSFERASES"/>
    <property type="match status" value="2"/>
</dbReference>
<dbReference type="EMBL" id="ANHY01000002">
    <property type="protein sequence ID" value="EKV32873.1"/>
    <property type="molecule type" value="Genomic_DNA"/>
</dbReference>
<feature type="binding site" evidence="18">
    <location>
        <position position="156"/>
    </location>
    <ligand>
        <name>UDP-N-acetyl-alpha-D-glucosamine</name>
        <dbReference type="ChEBI" id="CHEBI:57705"/>
    </ligand>
</feature>
<proteinExistence type="inferred from homology"/>
<dbReference type="GO" id="GO:0009252">
    <property type="term" value="P:peptidoglycan biosynthetic process"/>
    <property type="evidence" value="ECO:0007669"/>
    <property type="project" value="UniProtKB-UniRule"/>
</dbReference>
<feature type="binding site" evidence="18">
    <location>
        <position position="25"/>
    </location>
    <ligand>
        <name>UDP-N-acetyl-alpha-D-glucosamine</name>
        <dbReference type="ChEBI" id="CHEBI:57705"/>
    </ligand>
</feature>
<evidence type="ECO:0000256" key="4">
    <source>
        <dbReference type="ARBA" id="ARBA00022490"/>
    </source>
</evidence>
<feature type="binding site" evidence="18">
    <location>
        <position position="361"/>
    </location>
    <ligand>
        <name>UDP-N-acetyl-alpha-D-glucosamine</name>
        <dbReference type="ChEBI" id="CHEBI:57705"/>
    </ligand>
</feature>
<feature type="region of interest" description="N-acetyltransferase" evidence="18">
    <location>
        <begin position="252"/>
        <end position="455"/>
    </location>
</feature>
<keyword evidence="13 18" id="KW-0012">Acyltransferase</keyword>
<evidence type="ECO:0000256" key="7">
    <source>
        <dbReference type="ARBA" id="ARBA00022723"/>
    </source>
</evidence>
<dbReference type="NCBIfam" id="TIGR01173">
    <property type="entry name" value="glmU"/>
    <property type="match status" value="1"/>
</dbReference>
<keyword evidence="12 18" id="KW-0511">Multifunctional enzyme</keyword>
<keyword evidence="4 18" id="KW-0963">Cytoplasm</keyword>
<comment type="subcellular location">
    <subcellularLocation>
        <location evidence="1 18">Cytoplasm</location>
    </subcellularLocation>
</comment>
<keyword evidence="9 18" id="KW-0460">Magnesium</keyword>
<feature type="binding site" evidence="18">
    <location>
        <position position="350"/>
    </location>
    <ligand>
        <name>UDP-N-acetyl-alpha-D-glucosamine</name>
        <dbReference type="ChEBI" id="CHEBI:57705"/>
    </ligand>
</feature>
<dbReference type="Gene3D" id="2.160.10.10">
    <property type="entry name" value="Hexapeptide repeat proteins"/>
    <property type="match status" value="1"/>
</dbReference>
<evidence type="ECO:0000256" key="14">
    <source>
        <dbReference type="ARBA" id="ARBA00023316"/>
    </source>
</evidence>
<keyword evidence="6 18" id="KW-0548">Nucleotidyltransferase</keyword>
<dbReference type="Pfam" id="PF12804">
    <property type="entry name" value="NTP_transf_3"/>
    <property type="match status" value="1"/>
</dbReference>
<comment type="catalytic activity">
    <reaction evidence="16 18">
        <text>N-acetyl-alpha-D-glucosamine 1-phosphate + UTP + H(+) = UDP-N-acetyl-alpha-D-glucosamine + diphosphate</text>
        <dbReference type="Rhea" id="RHEA:13509"/>
        <dbReference type="ChEBI" id="CHEBI:15378"/>
        <dbReference type="ChEBI" id="CHEBI:33019"/>
        <dbReference type="ChEBI" id="CHEBI:46398"/>
        <dbReference type="ChEBI" id="CHEBI:57705"/>
        <dbReference type="ChEBI" id="CHEBI:57776"/>
        <dbReference type="EC" id="2.7.7.23"/>
    </reaction>
</comment>
<feature type="binding site" evidence="18">
    <location>
        <begin position="79"/>
        <end position="80"/>
    </location>
    <ligand>
        <name>UDP-N-acetyl-alpha-D-glucosamine</name>
        <dbReference type="ChEBI" id="CHEBI:57705"/>
    </ligand>
</feature>
<feature type="binding site" evidence="18">
    <location>
        <position position="424"/>
    </location>
    <ligand>
        <name>acetyl-CoA</name>
        <dbReference type="ChEBI" id="CHEBI:57288"/>
    </ligand>
</feature>